<dbReference type="EMBL" id="AP014800">
    <property type="protein sequence ID" value="BAQ67474.1"/>
    <property type="molecule type" value="Genomic_DNA"/>
</dbReference>
<dbReference type="KEGG" id="rsu:NHU_00303"/>
<organism evidence="1 2">
    <name type="scientific">Rhodovulum sulfidophilum</name>
    <name type="common">Rhodobacter sulfidophilus</name>
    <dbReference type="NCBI Taxonomy" id="35806"/>
    <lineage>
        <taxon>Bacteria</taxon>
        <taxon>Pseudomonadati</taxon>
        <taxon>Pseudomonadota</taxon>
        <taxon>Alphaproteobacteria</taxon>
        <taxon>Rhodobacterales</taxon>
        <taxon>Paracoccaceae</taxon>
        <taxon>Rhodovulum</taxon>
    </lineage>
</organism>
<protein>
    <submittedName>
        <fullName evidence="1">Transposase</fullName>
    </submittedName>
</protein>
<accession>A0A0D6AYF2</accession>
<sequence>MGRSVRKAAGKGFHHAPRDQLRGQLAAVMAAENFARRLKSLGGVMPREENWKIRISEPVRSFLVPIRQMPGSDT</sequence>
<gene>
    <name evidence="1" type="ORF">NHU_00303</name>
</gene>
<dbReference type="Proteomes" id="UP000064912">
    <property type="component" value="Chromosome"/>
</dbReference>
<dbReference type="AlphaFoldDB" id="A0A0D6AYF2"/>
<evidence type="ECO:0000313" key="1">
    <source>
        <dbReference type="EMBL" id="BAQ67474.1"/>
    </source>
</evidence>
<name>A0A0D6AYF2_RHOSU</name>
<proteinExistence type="predicted"/>
<evidence type="ECO:0000313" key="2">
    <source>
        <dbReference type="Proteomes" id="UP000064912"/>
    </source>
</evidence>
<dbReference type="PATRIC" id="fig|35806.4.peg.309"/>
<reference evidence="1 2" key="1">
    <citation type="submission" date="2015-02" db="EMBL/GenBank/DDBJ databases">
        <title>Genome sequene of Rhodovulum sulfidophilum DSM 2351.</title>
        <authorList>
            <person name="Nagao N."/>
        </authorList>
    </citation>
    <scope>NUCLEOTIDE SEQUENCE [LARGE SCALE GENOMIC DNA]</scope>
    <source>
        <strain evidence="1 2">DSM 2351</strain>
    </source>
</reference>